<dbReference type="OMA" id="QYAKKSP"/>
<reference evidence="2" key="1">
    <citation type="submission" date="2022-08" db="UniProtKB">
        <authorList>
            <consortium name="EnsemblMetazoa"/>
        </authorList>
    </citation>
    <scope>IDENTIFICATION</scope>
    <source>
        <strain evidence="2">05x7-T-G4-1.051#20</strain>
    </source>
</reference>
<evidence type="ECO:0000313" key="3">
    <source>
        <dbReference type="Proteomes" id="UP000005408"/>
    </source>
</evidence>
<sequence length="408" mass="45270">MSKIYSRVPLISKIVLTNTLKKFLRRGIQACFCSTTSQSSDTTEGETVTHRFSISNTNPGFLEGKFMATEKFGKLRIDVPFDIFIEPLNPDKYPEMNKMFVKILYDMQPEETVDSSVLVALRECYDFDMNIQDKTEFTATGNFKSKVEYPVKCVVQLPMKFDLDITARGYKTHIQNMESQTINLQVNSTRKTQGETTCTLKSIKCGRIEVDGNDCDVTVEKLLQGNSRFTVTGEGNITTDRLQGVDIECQTDKGDISSTSVYGQNNSFHSNTGNIKLSNCHGKTEVKVKSGDLKIDSLEGDLIGSLEEGDTDLYVTKPENVSMTTQKGDIKLKVQGDVSASVDLQGSHIEYDRTLPFKDLKFTEDDPTSLQGTLGEVATGRISASTASGNISVEAFDWLKSLNLSNKD</sequence>
<proteinExistence type="predicted"/>
<organism evidence="2 3">
    <name type="scientific">Magallana gigas</name>
    <name type="common">Pacific oyster</name>
    <name type="synonym">Crassostrea gigas</name>
    <dbReference type="NCBI Taxonomy" id="29159"/>
    <lineage>
        <taxon>Eukaryota</taxon>
        <taxon>Metazoa</taxon>
        <taxon>Spiralia</taxon>
        <taxon>Lophotrochozoa</taxon>
        <taxon>Mollusca</taxon>
        <taxon>Bivalvia</taxon>
        <taxon>Autobranchia</taxon>
        <taxon>Pteriomorphia</taxon>
        <taxon>Ostreida</taxon>
        <taxon>Ostreoidea</taxon>
        <taxon>Ostreidae</taxon>
        <taxon>Magallana</taxon>
    </lineage>
</organism>
<dbReference type="PANTHER" id="PTHR34094">
    <property type="match status" value="1"/>
</dbReference>
<dbReference type="PANTHER" id="PTHR34094:SF1">
    <property type="entry name" value="PROTEIN FAM185A"/>
    <property type="match status" value="1"/>
</dbReference>
<evidence type="ECO:0000259" key="1">
    <source>
        <dbReference type="Pfam" id="PF13349"/>
    </source>
</evidence>
<dbReference type="Pfam" id="PF13349">
    <property type="entry name" value="DUF4097"/>
    <property type="match status" value="1"/>
</dbReference>
<dbReference type="Proteomes" id="UP000005408">
    <property type="component" value="Unassembled WGS sequence"/>
</dbReference>
<protein>
    <recommendedName>
        <fullName evidence="1">DUF4097 domain-containing protein</fullName>
    </recommendedName>
</protein>
<accession>A0A8W8M174</accession>
<dbReference type="EnsemblMetazoa" id="G30528.1">
    <property type="protein sequence ID" value="G30528.1:cds"/>
    <property type="gene ID" value="G30528"/>
</dbReference>
<name>A0A8W8M174_MAGGI</name>
<dbReference type="AlphaFoldDB" id="A0A8W8M174"/>
<keyword evidence="3" id="KW-1185">Reference proteome</keyword>
<dbReference type="InterPro" id="IPR025164">
    <property type="entry name" value="Toastrack_DUF4097"/>
</dbReference>
<evidence type="ECO:0000313" key="2">
    <source>
        <dbReference type="EnsemblMetazoa" id="G30528.1:cds"/>
    </source>
</evidence>
<feature type="domain" description="DUF4097" evidence="1">
    <location>
        <begin position="181"/>
        <end position="393"/>
    </location>
</feature>
<dbReference type="OrthoDB" id="5984441at2759"/>